<organism evidence="1 2">
    <name type="scientific">Noviherbaspirillum denitrificans</name>
    <dbReference type="NCBI Taxonomy" id="1968433"/>
    <lineage>
        <taxon>Bacteria</taxon>
        <taxon>Pseudomonadati</taxon>
        <taxon>Pseudomonadota</taxon>
        <taxon>Betaproteobacteria</taxon>
        <taxon>Burkholderiales</taxon>
        <taxon>Oxalobacteraceae</taxon>
        <taxon>Noviherbaspirillum</taxon>
    </lineage>
</organism>
<sequence>MLPVVGRSTGGTGAVLAEPQHLEDTRAEPGIAQVVVPPFRIRCCVAPLASDVTCQRIDQRLTFVLKQVIASIDHALLLGSIY</sequence>
<comment type="caution">
    <text evidence="1">The sequence shown here is derived from an EMBL/GenBank/DDBJ whole genome shotgun (WGS) entry which is preliminary data.</text>
</comment>
<gene>
    <name evidence="1" type="ORF">AYR66_02795</name>
</gene>
<reference evidence="1 2" key="1">
    <citation type="submission" date="2016-02" db="EMBL/GenBank/DDBJ databases">
        <authorList>
            <person name="Wen L."/>
            <person name="He K."/>
            <person name="Yang H."/>
        </authorList>
    </citation>
    <scope>NUCLEOTIDE SEQUENCE [LARGE SCALE GENOMIC DNA]</scope>
    <source>
        <strain evidence="1 2">TSA40</strain>
    </source>
</reference>
<name>A0A254TC37_9BURK</name>
<accession>A0A254TC37</accession>
<evidence type="ECO:0000313" key="2">
    <source>
        <dbReference type="Proteomes" id="UP000197535"/>
    </source>
</evidence>
<dbReference type="EMBL" id="LSTO01000022">
    <property type="protein sequence ID" value="OWW18123.1"/>
    <property type="molecule type" value="Genomic_DNA"/>
</dbReference>
<dbReference type="Proteomes" id="UP000197535">
    <property type="component" value="Unassembled WGS sequence"/>
</dbReference>
<keyword evidence="2" id="KW-1185">Reference proteome</keyword>
<evidence type="ECO:0000313" key="1">
    <source>
        <dbReference type="EMBL" id="OWW18123.1"/>
    </source>
</evidence>
<dbReference type="AlphaFoldDB" id="A0A254TC37"/>
<proteinExistence type="predicted"/>
<protein>
    <submittedName>
        <fullName evidence="1">Uncharacterized protein</fullName>
    </submittedName>
</protein>